<evidence type="ECO:0000256" key="4">
    <source>
        <dbReference type="SAM" id="MobiDB-lite"/>
    </source>
</evidence>
<dbReference type="SUPFAM" id="SSF51120">
    <property type="entry name" value="beta-Roll"/>
    <property type="match status" value="1"/>
</dbReference>
<dbReference type="Proteomes" id="UP001623008">
    <property type="component" value="Unassembled WGS sequence"/>
</dbReference>
<dbReference type="InterPro" id="IPR001343">
    <property type="entry name" value="Hemolysn_Ca-bd"/>
</dbReference>
<dbReference type="Pfam" id="PF00353">
    <property type="entry name" value="HemolysinCabind"/>
    <property type="match status" value="3"/>
</dbReference>
<dbReference type="Gene3D" id="2.150.10.10">
    <property type="entry name" value="Serralysin-like metalloprotease, C-terminal"/>
    <property type="match status" value="2"/>
</dbReference>
<reference evidence="5 6" key="1">
    <citation type="submission" date="2024-11" db="EMBL/GenBank/DDBJ databases">
        <authorList>
            <person name="Lucas J.A."/>
        </authorList>
    </citation>
    <scope>NUCLEOTIDE SEQUENCE [LARGE SCALE GENOMIC DNA]</scope>
    <source>
        <strain evidence="5 6">Z 7.15</strain>
    </source>
</reference>
<evidence type="ECO:0000256" key="1">
    <source>
        <dbReference type="ARBA" id="ARBA00004613"/>
    </source>
</evidence>
<gene>
    <name evidence="5" type="ORF">ACJEBJ_13105</name>
</gene>
<keyword evidence="3" id="KW-0106">Calcium</keyword>
<organism evidence="5 6">
    <name type="scientific">Pseudomonas pergaminensis</name>
    <dbReference type="NCBI Taxonomy" id="2853159"/>
    <lineage>
        <taxon>Bacteria</taxon>
        <taxon>Pseudomonadati</taxon>
        <taxon>Pseudomonadota</taxon>
        <taxon>Gammaproteobacteria</taxon>
        <taxon>Pseudomonadales</taxon>
        <taxon>Pseudomonadaceae</taxon>
        <taxon>Pseudomonas</taxon>
    </lineage>
</organism>
<evidence type="ECO:0000313" key="6">
    <source>
        <dbReference type="Proteomes" id="UP001623008"/>
    </source>
</evidence>
<proteinExistence type="predicted"/>
<keyword evidence="6" id="KW-1185">Reference proteome</keyword>
<feature type="region of interest" description="Disordered" evidence="4">
    <location>
        <begin position="1"/>
        <end position="24"/>
    </location>
</feature>
<evidence type="ECO:0000256" key="3">
    <source>
        <dbReference type="ARBA" id="ARBA00022837"/>
    </source>
</evidence>
<keyword evidence="2" id="KW-0964">Secreted</keyword>
<comment type="subcellular location">
    <subcellularLocation>
        <location evidence="1">Secreted</location>
    </subcellularLocation>
</comment>
<dbReference type="InterPro" id="IPR011049">
    <property type="entry name" value="Serralysin-like_metalloprot_C"/>
</dbReference>
<dbReference type="InterPro" id="IPR028208">
    <property type="entry name" value="Effector_pro_NleD-like"/>
</dbReference>
<evidence type="ECO:0000256" key="2">
    <source>
        <dbReference type="ARBA" id="ARBA00022525"/>
    </source>
</evidence>
<comment type="caution">
    <text evidence="5">The sequence shown here is derived from an EMBL/GenBank/DDBJ whole genome shotgun (WGS) entry which is preliminary data.</text>
</comment>
<dbReference type="EMBL" id="JBJHQF010000017">
    <property type="protein sequence ID" value="MFK9005065.1"/>
    <property type="molecule type" value="Genomic_DNA"/>
</dbReference>
<dbReference type="PANTHER" id="PTHR38340:SF1">
    <property type="entry name" value="S-LAYER PROTEIN"/>
    <property type="match status" value="1"/>
</dbReference>
<dbReference type="Pfam" id="PF14891">
    <property type="entry name" value="Peptidase_M91"/>
    <property type="match status" value="1"/>
</dbReference>
<evidence type="ECO:0000313" key="5">
    <source>
        <dbReference type="EMBL" id="MFK9005065.1"/>
    </source>
</evidence>
<name>A0ABW8R1G2_9PSED</name>
<dbReference type="InterPro" id="IPR050557">
    <property type="entry name" value="RTX_toxin/Mannuronan_C5-epim"/>
</dbReference>
<sequence length="500" mass="53295">MDVANRNTHCIPRHPDGAHSSPAVRPVVFSNSHYSPAQPPRLAFTPDNPAQAHRHPFLDDGNLKAFGQSVWEHDLTYSVSNSLILETGDNADQIHISQSRPGQLDVRVNGQLYCFDSEDQDGQPLTFHLKTHDGDDKVRIDANVRQPITVDAGDGNDQVRAGGGDTRLFGGAGNDQLRLGSGLGYAEGNDGDDMIFGGSGDSVIYGNEGNDRIYAGAGPKGKSSYVDGGRGDDRLYAGNGHTVLHGGAGDDCLIGHDRTTFYTGDGSDTIIANRPGDLIYAQSSDAIKRLNGSVLTTVTTDHSPLSGFAIKGSTAFIQRVEDDLALLRSSPQGQRMLAEINAIAQRNGAPVTLVEDLLDTGSGYTYGSQELKSLLQHERPPVVGDDPKWGFMVDGVPGSQADRAEITYNRSSLGVLAGVTYSPITMLYHEMVHAYNGGNGTALAGSTTEVFEGSSVEVSNSELQAVGLPTTPETPANPKPFTENAFNEEMGMPLRTHYLG</sequence>
<dbReference type="PANTHER" id="PTHR38340">
    <property type="entry name" value="S-LAYER PROTEIN"/>
    <property type="match status" value="1"/>
</dbReference>
<dbReference type="RefSeq" id="WP_406597787.1">
    <property type="nucleotide sequence ID" value="NZ_JBJHQF010000017.1"/>
</dbReference>
<accession>A0ABW8R1G2</accession>
<protein>
    <submittedName>
        <fullName evidence="5">M91 family zinc metallopeptidase</fullName>
    </submittedName>
</protein>
<dbReference type="PRINTS" id="PR00313">
    <property type="entry name" value="CABNDNGRPT"/>
</dbReference>